<protein>
    <submittedName>
        <fullName evidence="2">Unannotated protein</fullName>
    </submittedName>
</protein>
<dbReference type="PANTHER" id="PTHR21089:SF1">
    <property type="entry name" value="BIFUNCTIONAL 3-DEHYDROQUINATE DEHYDRATASE_SHIKIMATE DEHYDROGENASE, CHLOROPLASTIC"/>
    <property type="match status" value="1"/>
</dbReference>
<dbReference type="Pfam" id="PF08501">
    <property type="entry name" value="Shikimate_dh_N"/>
    <property type="match status" value="1"/>
</dbReference>
<dbReference type="GO" id="GO:0009423">
    <property type="term" value="P:chorismate biosynthetic process"/>
    <property type="evidence" value="ECO:0007669"/>
    <property type="project" value="TreeGrafter"/>
</dbReference>
<name>A0A6J6CF73_9ZZZZ</name>
<dbReference type="SUPFAM" id="SSF53223">
    <property type="entry name" value="Aminoacid dehydrogenase-like, N-terminal domain"/>
    <property type="match status" value="1"/>
</dbReference>
<dbReference type="SUPFAM" id="SSF51735">
    <property type="entry name" value="NAD(P)-binding Rossmann-fold domains"/>
    <property type="match status" value="1"/>
</dbReference>
<sequence>MTSKFCVVGSPINHSLSPVIHQAAYSHLGIEFLFERHEVQSGGLRKFVDLTDFAGLSVTMPLKVEAYSLSDSPSKVAAQTGVANTLVRSGSGWIAHNTDVFGISQCIKSALEVNQVIVLGSGATARSALVAISDVFPVAEISIIARNAVTAGELAEFGGRLSNSTTIARGSVDELLGADLVISTVPAAAYEQLWTELARVDDIPNGLLLDVAYNPWPSLAARSWGESCVSGLEMLIWQAVQQVHLFAESQNIDRQIDPQEIYAVMKAAVTESG</sequence>
<organism evidence="2">
    <name type="scientific">freshwater metagenome</name>
    <dbReference type="NCBI Taxonomy" id="449393"/>
    <lineage>
        <taxon>unclassified sequences</taxon>
        <taxon>metagenomes</taxon>
        <taxon>ecological metagenomes</taxon>
    </lineage>
</organism>
<evidence type="ECO:0000259" key="1">
    <source>
        <dbReference type="Pfam" id="PF08501"/>
    </source>
</evidence>
<dbReference type="GO" id="GO:0050661">
    <property type="term" value="F:NADP binding"/>
    <property type="evidence" value="ECO:0007669"/>
    <property type="project" value="TreeGrafter"/>
</dbReference>
<dbReference type="EMBL" id="CAEZSX010000021">
    <property type="protein sequence ID" value="CAB4549926.1"/>
    <property type="molecule type" value="Genomic_DNA"/>
</dbReference>
<dbReference type="CDD" id="cd01065">
    <property type="entry name" value="NAD_bind_Shikimate_DH"/>
    <property type="match status" value="1"/>
</dbReference>
<dbReference type="GO" id="GO:0019632">
    <property type="term" value="P:shikimate metabolic process"/>
    <property type="evidence" value="ECO:0007669"/>
    <property type="project" value="TreeGrafter"/>
</dbReference>
<dbReference type="AlphaFoldDB" id="A0A6J6CF73"/>
<dbReference type="Gene3D" id="3.40.50.10860">
    <property type="entry name" value="Leucine Dehydrogenase, chain A, domain 1"/>
    <property type="match status" value="1"/>
</dbReference>
<dbReference type="Gene3D" id="3.40.50.720">
    <property type="entry name" value="NAD(P)-binding Rossmann-like Domain"/>
    <property type="match status" value="1"/>
</dbReference>
<dbReference type="InterPro" id="IPR046346">
    <property type="entry name" value="Aminoacid_DH-like_N_sf"/>
</dbReference>
<dbReference type="InterPro" id="IPR036291">
    <property type="entry name" value="NAD(P)-bd_dom_sf"/>
</dbReference>
<dbReference type="InterPro" id="IPR013708">
    <property type="entry name" value="Shikimate_DH-bd_N"/>
</dbReference>
<gene>
    <name evidence="2" type="ORF">UFOPK1537_00241</name>
</gene>
<evidence type="ECO:0000313" key="2">
    <source>
        <dbReference type="EMBL" id="CAB4549926.1"/>
    </source>
</evidence>
<dbReference type="GO" id="GO:0005829">
    <property type="term" value="C:cytosol"/>
    <property type="evidence" value="ECO:0007669"/>
    <property type="project" value="TreeGrafter"/>
</dbReference>
<dbReference type="GO" id="GO:0004764">
    <property type="term" value="F:shikimate 3-dehydrogenase (NADP+) activity"/>
    <property type="evidence" value="ECO:0007669"/>
    <property type="project" value="InterPro"/>
</dbReference>
<dbReference type="PANTHER" id="PTHR21089">
    <property type="entry name" value="SHIKIMATE DEHYDROGENASE"/>
    <property type="match status" value="1"/>
</dbReference>
<accession>A0A6J6CF73</accession>
<feature type="domain" description="Shikimate dehydrogenase substrate binding N-terminal" evidence="1">
    <location>
        <begin position="7"/>
        <end position="86"/>
    </location>
</feature>
<proteinExistence type="predicted"/>
<dbReference type="InterPro" id="IPR022893">
    <property type="entry name" value="Shikimate_DH_fam"/>
</dbReference>
<reference evidence="2" key="1">
    <citation type="submission" date="2020-05" db="EMBL/GenBank/DDBJ databases">
        <authorList>
            <person name="Chiriac C."/>
            <person name="Salcher M."/>
            <person name="Ghai R."/>
            <person name="Kavagutti S V."/>
        </authorList>
    </citation>
    <scope>NUCLEOTIDE SEQUENCE</scope>
</reference>